<comment type="caution">
    <text evidence="1">The sequence shown here is derived from an EMBL/GenBank/DDBJ whole genome shotgun (WGS) entry which is preliminary data.</text>
</comment>
<accession>A0A4R1RRD1</accession>
<evidence type="ECO:0000313" key="2">
    <source>
        <dbReference type="Proteomes" id="UP000295455"/>
    </source>
</evidence>
<proteinExistence type="predicted"/>
<gene>
    <name evidence="1" type="ORF">EV196_101418</name>
</gene>
<reference evidence="1 2" key="1">
    <citation type="submission" date="2019-03" db="EMBL/GenBank/DDBJ databases">
        <title>Genomic Encyclopedia of Type Strains, Phase IV (KMG-IV): sequencing the most valuable type-strain genomes for metagenomic binning, comparative biology and taxonomic classification.</title>
        <authorList>
            <person name="Goeker M."/>
        </authorList>
    </citation>
    <scope>NUCLEOTIDE SEQUENCE [LARGE SCALE GENOMIC DNA]</scope>
    <source>
        <strain evidence="1 2">DSM 18792</strain>
    </source>
</reference>
<name>A0A4R1RRD1_9FLAO</name>
<dbReference type="AlphaFoldDB" id="A0A4R1RRD1"/>
<dbReference type="EMBL" id="SLUP01000001">
    <property type="protein sequence ID" value="TCL68991.1"/>
    <property type="molecule type" value="Genomic_DNA"/>
</dbReference>
<keyword evidence="2" id="KW-1185">Reference proteome</keyword>
<protein>
    <submittedName>
        <fullName evidence="1">Uncharacterized protein</fullName>
    </submittedName>
</protein>
<dbReference type="Proteomes" id="UP000295455">
    <property type="component" value="Unassembled WGS sequence"/>
</dbReference>
<sequence>MEIEYTVNLTNAGLNKYIDWLSEHHNKSILQMEKSKFHSNLNL</sequence>
<evidence type="ECO:0000313" key="1">
    <source>
        <dbReference type="EMBL" id="TCL68991.1"/>
    </source>
</evidence>
<organism evidence="1 2">
    <name type="scientific">Mariniflexile fucanivorans</name>
    <dbReference type="NCBI Taxonomy" id="264023"/>
    <lineage>
        <taxon>Bacteria</taxon>
        <taxon>Pseudomonadati</taxon>
        <taxon>Bacteroidota</taxon>
        <taxon>Flavobacteriia</taxon>
        <taxon>Flavobacteriales</taxon>
        <taxon>Flavobacteriaceae</taxon>
        <taxon>Mariniflexile</taxon>
    </lineage>
</organism>